<dbReference type="RefSeq" id="WP_027290098.1">
    <property type="nucleotide sequence ID" value="NZ_UGVL01000001.1"/>
</dbReference>
<dbReference type="EMBL" id="UGVL01000001">
    <property type="protein sequence ID" value="SUE34054.1"/>
    <property type="molecule type" value="Genomic_DNA"/>
</dbReference>
<protein>
    <recommendedName>
        <fullName evidence="3">PKD domain-containing protein</fullName>
    </recommendedName>
</protein>
<proteinExistence type="predicted"/>
<keyword evidence="2" id="KW-1185">Reference proteome</keyword>
<evidence type="ECO:0000313" key="2">
    <source>
        <dbReference type="Proteomes" id="UP000255233"/>
    </source>
</evidence>
<dbReference type="AlphaFoldDB" id="A0A379MQR7"/>
<sequence>MRYNSFVCALAALSVTACNTEHGPDDPGNSKWISRVVEYRPAPGQFINTFQGNATAAEGIVGGRNGCLSLGGFGGYVIFEFDHEVRNIDGTDFVIFGNAFDGNSEPGIVEVSPDGNVWYRLQGSEDGAAGTLQDYTIAYTKPAQTETAEDVPWSDNRGGRGTVRTVTYHTQPYWPLFLPGNPQELSFSGVRLPDNSSWSESGNKYVQTAFAWGYADNWSADYNEMVGNDPDTRASNKFDLDNAVDRDGNPVVLTAIRQIKVYTALNQWVGNGVGETSTEVCGALSLSADL</sequence>
<dbReference type="STRING" id="880526.GCA_000427365_00174"/>
<dbReference type="PROSITE" id="PS51257">
    <property type="entry name" value="PROKAR_LIPOPROTEIN"/>
    <property type="match status" value="1"/>
</dbReference>
<reference evidence="1 2" key="1">
    <citation type="submission" date="2018-06" db="EMBL/GenBank/DDBJ databases">
        <authorList>
            <consortium name="Pathogen Informatics"/>
            <person name="Doyle S."/>
        </authorList>
    </citation>
    <scope>NUCLEOTIDE SEQUENCE [LARGE SCALE GENOMIC DNA]</scope>
    <source>
        <strain evidence="1 2">NCTC11190</strain>
    </source>
</reference>
<evidence type="ECO:0008006" key="3">
    <source>
        <dbReference type="Google" id="ProtNLM"/>
    </source>
</evidence>
<organism evidence="1 2">
    <name type="scientific">Rikenella microfusus</name>
    <dbReference type="NCBI Taxonomy" id="28139"/>
    <lineage>
        <taxon>Bacteria</taxon>
        <taxon>Pseudomonadati</taxon>
        <taxon>Bacteroidota</taxon>
        <taxon>Bacteroidia</taxon>
        <taxon>Bacteroidales</taxon>
        <taxon>Rikenellaceae</taxon>
        <taxon>Rikenella</taxon>
    </lineage>
</organism>
<name>A0A379MQR7_9BACT</name>
<evidence type="ECO:0000313" key="1">
    <source>
        <dbReference type="EMBL" id="SUE34054.1"/>
    </source>
</evidence>
<gene>
    <name evidence="1" type="ORF">NCTC11190_01271</name>
</gene>
<dbReference type="Proteomes" id="UP000255233">
    <property type="component" value="Unassembled WGS sequence"/>
</dbReference>
<dbReference type="OrthoDB" id="975810at2"/>
<accession>A0A379MQR7</accession>